<dbReference type="Gene3D" id="3.30.1150.10">
    <property type="match status" value="1"/>
</dbReference>
<dbReference type="PANTHER" id="PTHR33446">
    <property type="entry name" value="PROTEIN TONB-RELATED"/>
    <property type="match status" value="1"/>
</dbReference>
<evidence type="ECO:0000256" key="11">
    <source>
        <dbReference type="SAM" id="Phobius"/>
    </source>
</evidence>
<evidence type="ECO:0000313" key="13">
    <source>
        <dbReference type="EMBL" id="PSM53231.1"/>
    </source>
</evidence>
<dbReference type="OrthoDB" id="5330166at2"/>
<dbReference type="AlphaFoldDB" id="A0A2P8R401"/>
<evidence type="ECO:0000259" key="12">
    <source>
        <dbReference type="PROSITE" id="PS52015"/>
    </source>
</evidence>
<gene>
    <name evidence="13" type="ORF">CQ405_01420</name>
</gene>
<keyword evidence="6 11" id="KW-0812">Transmembrane</keyword>
<dbReference type="GO" id="GO:0015031">
    <property type="term" value="P:protein transport"/>
    <property type="evidence" value="ECO:0007669"/>
    <property type="project" value="UniProtKB-KW"/>
</dbReference>
<comment type="caution">
    <text evidence="13">The sequence shown here is derived from an EMBL/GenBank/DDBJ whole genome shotgun (WGS) entry which is preliminary data.</text>
</comment>
<keyword evidence="3" id="KW-0813">Transport</keyword>
<dbReference type="SUPFAM" id="SSF74653">
    <property type="entry name" value="TolA/TonB C-terminal domain"/>
    <property type="match status" value="1"/>
</dbReference>
<keyword evidence="14" id="KW-1185">Reference proteome</keyword>
<dbReference type="EMBL" id="PDHH01000001">
    <property type="protein sequence ID" value="PSM53231.1"/>
    <property type="molecule type" value="Genomic_DNA"/>
</dbReference>
<dbReference type="Pfam" id="PF03544">
    <property type="entry name" value="TonB_C"/>
    <property type="match status" value="1"/>
</dbReference>
<dbReference type="Proteomes" id="UP000240535">
    <property type="component" value="Unassembled WGS sequence"/>
</dbReference>
<evidence type="ECO:0000256" key="9">
    <source>
        <dbReference type="ARBA" id="ARBA00023136"/>
    </source>
</evidence>
<protein>
    <recommendedName>
        <fullName evidence="12">TonB C-terminal domain-containing protein</fullName>
    </recommendedName>
</protein>
<evidence type="ECO:0000256" key="1">
    <source>
        <dbReference type="ARBA" id="ARBA00004383"/>
    </source>
</evidence>
<feature type="transmembrane region" description="Helical" evidence="11">
    <location>
        <begin position="6"/>
        <end position="26"/>
    </location>
</feature>
<dbReference type="NCBIfam" id="TIGR01352">
    <property type="entry name" value="tonB_Cterm"/>
    <property type="match status" value="1"/>
</dbReference>
<dbReference type="PROSITE" id="PS52015">
    <property type="entry name" value="TONB_CTD"/>
    <property type="match status" value="1"/>
</dbReference>
<comment type="similarity">
    <text evidence="2">Belongs to the TonB family.</text>
</comment>
<dbReference type="InterPro" id="IPR037682">
    <property type="entry name" value="TonB_C"/>
</dbReference>
<feature type="compositionally biased region" description="Basic and acidic residues" evidence="10">
    <location>
        <begin position="106"/>
        <end position="118"/>
    </location>
</feature>
<dbReference type="InterPro" id="IPR051045">
    <property type="entry name" value="TonB-dependent_transducer"/>
</dbReference>
<keyword evidence="9 11" id="KW-0472">Membrane</keyword>
<dbReference type="RefSeq" id="WP_106869818.1">
    <property type="nucleotide sequence ID" value="NZ_CP053841.1"/>
</dbReference>
<dbReference type="InterPro" id="IPR006260">
    <property type="entry name" value="TonB/TolA_C"/>
</dbReference>
<feature type="region of interest" description="Disordered" evidence="10">
    <location>
        <begin position="106"/>
        <end position="129"/>
    </location>
</feature>
<reference evidence="14" key="1">
    <citation type="submission" date="2017-10" db="EMBL/GenBank/DDBJ databases">
        <title>Campylobacter species from seals.</title>
        <authorList>
            <person name="Gilbert M.J."/>
            <person name="Zomer A.L."/>
            <person name="Timmerman A.J."/>
            <person name="Duim B."/>
            <person name="Wagenaar J.A."/>
        </authorList>
    </citation>
    <scope>NUCLEOTIDE SEQUENCE [LARGE SCALE GENOMIC DNA]</scope>
    <source>
        <strain evidence="14">17S00004-5</strain>
    </source>
</reference>
<feature type="domain" description="TonB C-terminal" evidence="12">
    <location>
        <begin position="169"/>
        <end position="268"/>
    </location>
</feature>
<dbReference type="GO" id="GO:0055085">
    <property type="term" value="P:transmembrane transport"/>
    <property type="evidence" value="ECO:0007669"/>
    <property type="project" value="InterPro"/>
</dbReference>
<name>A0A2P8R401_9BACT</name>
<sequence length="269" mass="30440">MTTNKNLFLSLLSSVLLHLIVLIFIFHKPIKSETFSGSLGEHSEFESIMIISELPVGILKDTSVPSINTENTLDEPKIEDEILKPIEPNSNLDGFNDIHSDIEVSKQNKIKDSKEHNKKETKKQKKKLVKVNSNLNSSEKYQISSAPIKDNGKKVSSYQEGVSKQQISSWQGKVFAHINKYKKYPKSALFKKQEGTVYVQIKIDKSGYVIDKNVKKQAKHSSLNRASIQIFDEASPLPAPPKSILGDDKYIVINIPILYNIKEYLKNKN</sequence>
<evidence type="ECO:0000256" key="2">
    <source>
        <dbReference type="ARBA" id="ARBA00006555"/>
    </source>
</evidence>
<evidence type="ECO:0000256" key="4">
    <source>
        <dbReference type="ARBA" id="ARBA00022475"/>
    </source>
</evidence>
<keyword evidence="8 11" id="KW-1133">Transmembrane helix</keyword>
<evidence type="ECO:0000256" key="7">
    <source>
        <dbReference type="ARBA" id="ARBA00022927"/>
    </source>
</evidence>
<keyword evidence="5" id="KW-0997">Cell inner membrane</keyword>
<evidence type="ECO:0000256" key="6">
    <source>
        <dbReference type="ARBA" id="ARBA00022692"/>
    </source>
</evidence>
<accession>A0A2P8R401</accession>
<evidence type="ECO:0000256" key="3">
    <source>
        <dbReference type="ARBA" id="ARBA00022448"/>
    </source>
</evidence>
<evidence type="ECO:0000256" key="8">
    <source>
        <dbReference type="ARBA" id="ARBA00022989"/>
    </source>
</evidence>
<evidence type="ECO:0000256" key="10">
    <source>
        <dbReference type="SAM" id="MobiDB-lite"/>
    </source>
</evidence>
<keyword evidence="7" id="KW-0653">Protein transport</keyword>
<proteinExistence type="inferred from homology"/>
<dbReference type="GO" id="GO:0098797">
    <property type="term" value="C:plasma membrane protein complex"/>
    <property type="evidence" value="ECO:0007669"/>
    <property type="project" value="TreeGrafter"/>
</dbReference>
<evidence type="ECO:0000256" key="5">
    <source>
        <dbReference type="ARBA" id="ARBA00022519"/>
    </source>
</evidence>
<keyword evidence="4" id="KW-1003">Cell membrane</keyword>
<feature type="compositionally biased region" description="Basic residues" evidence="10">
    <location>
        <begin position="119"/>
        <end position="129"/>
    </location>
</feature>
<dbReference type="GO" id="GO:0031992">
    <property type="term" value="F:energy transducer activity"/>
    <property type="evidence" value="ECO:0007669"/>
    <property type="project" value="TreeGrafter"/>
</dbReference>
<dbReference type="PANTHER" id="PTHR33446:SF2">
    <property type="entry name" value="PROTEIN TONB"/>
    <property type="match status" value="1"/>
</dbReference>
<evidence type="ECO:0000313" key="14">
    <source>
        <dbReference type="Proteomes" id="UP000240535"/>
    </source>
</evidence>
<organism evidence="13 14">
    <name type="scientific">Campylobacter blaseri</name>
    <dbReference type="NCBI Taxonomy" id="2042961"/>
    <lineage>
        <taxon>Bacteria</taxon>
        <taxon>Pseudomonadati</taxon>
        <taxon>Campylobacterota</taxon>
        <taxon>Epsilonproteobacteria</taxon>
        <taxon>Campylobacterales</taxon>
        <taxon>Campylobacteraceae</taxon>
        <taxon>Campylobacter</taxon>
    </lineage>
</organism>
<comment type="subcellular location">
    <subcellularLocation>
        <location evidence="1">Cell inner membrane</location>
        <topology evidence="1">Single-pass membrane protein</topology>
        <orientation evidence="1">Periplasmic side</orientation>
    </subcellularLocation>
</comment>